<keyword evidence="3" id="KW-0813">Transport</keyword>
<evidence type="ECO:0000256" key="4">
    <source>
        <dbReference type="ARBA" id="ARBA00022729"/>
    </source>
</evidence>
<protein>
    <submittedName>
        <fullName evidence="5">N-acetylglucosamine/diacetylchitobiose ABC transporter substrate-binding protein</fullName>
    </submittedName>
</protein>
<evidence type="ECO:0000256" key="3">
    <source>
        <dbReference type="ARBA" id="ARBA00022448"/>
    </source>
</evidence>
<dbReference type="InterPro" id="IPR006059">
    <property type="entry name" value="SBP"/>
</dbReference>
<dbReference type="PANTHER" id="PTHR43649:SF31">
    <property type="entry name" value="SN-GLYCEROL-3-PHOSPHATE-BINDING PERIPLASMIC PROTEIN UGPB"/>
    <property type="match status" value="1"/>
</dbReference>
<proteinExistence type="inferred from homology"/>
<comment type="subcellular location">
    <subcellularLocation>
        <location evidence="1">Cell envelope</location>
    </subcellularLocation>
</comment>
<dbReference type="InterPro" id="IPR022386">
    <property type="entry name" value="Chitin_NgcE"/>
</dbReference>
<accession>A0ABN2GH28</accession>
<gene>
    <name evidence="5" type="primary">ngcE_2</name>
    <name evidence="5" type="ORF">GCM10009765_20780</name>
</gene>
<dbReference type="Pfam" id="PF01547">
    <property type="entry name" value="SBP_bac_1"/>
    <property type="match status" value="1"/>
</dbReference>
<dbReference type="RefSeq" id="WP_344309306.1">
    <property type="nucleotide sequence ID" value="NZ_BAAANY010000008.1"/>
</dbReference>
<keyword evidence="4" id="KW-0732">Signal</keyword>
<comment type="similarity">
    <text evidence="2">Belongs to the bacterial solute-binding protein 1 family.</text>
</comment>
<evidence type="ECO:0000256" key="1">
    <source>
        <dbReference type="ARBA" id="ARBA00004196"/>
    </source>
</evidence>
<evidence type="ECO:0000313" key="6">
    <source>
        <dbReference type="Proteomes" id="UP001500618"/>
    </source>
</evidence>
<dbReference type="Gene3D" id="3.40.190.10">
    <property type="entry name" value="Periplasmic binding protein-like II"/>
    <property type="match status" value="2"/>
</dbReference>
<evidence type="ECO:0000256" key="2">
    <source>
        <dbReference type="ARBA" id="ARBA00008520"/>
    </source>
</evidence>
<evidence type="ECO:0000313" key="5">
    <source>
        <dbReference type="EMBL" id="GAA1671188.1"/>
    </source>
</evidence>
<dbReference type="NCBIfam" id="TIGR03851">
    <property type="entry name" value="chitin_NgcE"/>
    <property type="match status" value="1"/>
</dbReference>
<dbReference type="SUPFAM" id="SSF53850">
    <property type="entry name" value="Periplasmic binding protein-like II"/>
    <property type="match status" value="1"/>
</dbReference>
<dbReference type="EMBL" id="BAAANY010000008">
    <property type="protein sequence ID" value="GAA1671188.1"/>
    <property type="molecule type" value="Genomic_DNA"/>
</dbReference>
<dbReference type="PANTHER" id="PTHR43649">
    <property type="entry name" value="ARABINOSE-BINDING PROTEIN-RELATED"/>
    <property type="match status" value="1"/>
</dbReference>
<sequence>MRTYDIGGVTVDRRTLIRLGGVAALAAVPATGLLSGCAFSGGDDGNGSAGAGTRSAKNPLGVKEDAPVEFFNFEGGYGKDWPKIDTTLYRGRFPRAKVTINGGQQLKQQLQPRFVGGNPPDLTATNDLDLPALVQQGQLMPLDQLLQAPSFDTPGKTVAQTLLPGVTTFGTLDGKIYAHPYVDGMSGIWYSQPLLDQHGWQYPHTWDEMMALCAKIKAAGIAPWTYQGKYPGYIVNPMLNIALKAAGMELGRTIDNLAPNAWKDPALLATATRFHELAAKGYLLEGTTGLTHTQAQTYWAQRKAVFIPCGSWLENELGDIAPKDLGMTVNSPPSLSANEKMPFEAVQVNVGGDFAVPTKAKNPLGGMELLRIMLSKQACADFTKRTSELVVVDGYADNLSLSSALKSRRAAVKLAGSNLISLPHYQTWYPAMSKAIEDATSALMGLQITPADWVTRCQQAADTTAKDSTIHKFHA</sequence>
<dbReference type="Proteomes" id="UP001500618">
    <property type="component" value="Unassembled WGS sequence"/>
</dbReference>
<reference evidence="5 6" key="1">
    <citation type="journal article" date="2019" name="Int. J. Syst. Evol. Microbiol.">
        <title>The Global Catalogue of Microorganisms (GCM) 10K type strain sequencing project: providing services to taxonomists for standard genome sequencing and annotation.</title>
        <authorList>
            <consortium name="The Broad Institute Genomics Platform"/>
            <consortium name="The Broad Institute Genome Sequencing Center for Infectious Disease"/>
            <person name="Wu L."/>
            <person name="Ma J."/>
        </authorList>
    </citation>
    <scope>NUCLEOTIDE SEQUENCE [LARGE SCALE GENOMIC DNA]</scope>
    <source>
        <strain evidence="5 6">JCM 14718</strain>
    </source>
</reference>
<comment type="caution">
    <text evidence="5">The sequence shown here is derived from an EMBL/GenBank/DDBJ whole genome shotgun (WGS) entry which is preliminary data.</text>
</comment>
<keyword evidence="6" id="KW-1185">Reference proteome</keyword>
<organism evidence="5 6">
    <name type="scientific">Fodinicola feengrottensis</name>
    <dbReference type="NCBI Taxonomy" id="435914"/>
    <lineage>
        <taxon>Bacteria</taxon>
        <taxon>Bacillati</taxon>
        <taxon>Actinomycetota</taxon>
        <taxon>Actinomycetes</taxon>
        <taxon>Mycobacteriales</taxon>
        <taxon>Fodinicola</taxon>
    </lineage>
</organism>
<dbReference type="InterPro" id="IPR050490">
    <property type="entry name" value="Bact_solute-bd_prot1"/>
</dbReference>
<name>A0ABN2GH28_9ACTN</name>